<dbReference type="Gene3D" id="2.30.110.10">
    <property type="entry name" value="Electron Transport, Fmn-binding Protein, Chain A"/>
    <property type="match status" value="1"/>
</dbReference>
<dbReference type="PANTHER" id="PTHR35176">
    <property type="entry name" value="HEME OXYGENASE HI_0854-RELATED"/>
    <property type="match status" value="1"/>
</dbReference>
<dbReference type="GO" id="GO:0005829">
    <property type="term" value="C:cytosol"/>
    <property type="evidence" value="ECO:0007669"/>
    <property type="project" value="TreeGrafter"/>
</dbReference>
<dbReference type="OrthoDB" id="1094370at2"/>
<dbReference type="GO" id="GO:0070967">
    <property type="term" value="F:coenzyme F420 binding"/>
    <property type="evidence" value="ECO:0007669"/>
    <property type="project" value="TreeGrafter"/>
</dbReference>
<dbReference type="AlphaFoldDB" id="A0A4V6PE57"/>
<dbReference type="SUPFAM" id="SSF50475">
    <property type="entry name" value="FMN-binding split barrel"/>
    <property type="match status" value="1"/>
</dbReference>
<dbReference type="PANTHER" id="PTHR35176:SF2">
    <property type="entry name" value="F420H(2)-DEPENDENT REDUCTASE RV1155"/>
    <property type="match status" value="1"/>
</dbReference>
<proteinExistence type="predicted"/>
<dbReference type="InterPro" id="IPR052019">
    <property type="entry name" value="F420H2_bilvrd_red/Heme_oxyg"/>
</dbReference>
<reference evidence="3 4" key="1">
    <citation type="submission" date="2019-03" db="EMBL/GenBank/DDBJ databases">
        <title>Draft genome sequences of novel Actinobacteria.</title>
        <authorList>
            <person name="Sahin N."/>
            <person name="Ay H."/>
            <person name="Saygin H."/>
        </authorList>
    </citation>
    <scope>NUCLEOTIDE SEQUENCE [LARGE SCALE GENOMIC DNA]</scope>
    <source>
        <strain evidence="3 4">JCM 13523</strain>
    </source>
</reference>
<dbReference type="RefSeq" id="WP_132170459.1">
    <property type="nucleotide sequence ID" value="NZ_SMKX01000067.1"/>
</dbReference>
<dbReference type="Proteomes" id="UP000295124">
    <property type="component" value="Unassembled WGS sequence"/>
</dbReference>
<feature type="region of interest" description="Disordered" evidence="2">
    <location>
        <begin position="138"/>
        <end position="159"/>
    </location>
</feature>
<dbReference type="InterPro" id="IPR012349">
    <property type="entry name" value="Split_barrel_FMN-bd"/>
</dbReference>
<keyword evidence="1" id="KW-0560">Oxidoreductase</keyword>
<dbReference type="EMBL" id="SMKX01000067">
    <property type="protein sequence ID" value="TDD57707.1"/>
    <property type="molecule type" value="Genomic_DNA"/>
</dbReference>
<sequence length="159" mass="17238">MDISAGLERIQALGRQDSWLAVLITQRRSGEPAATVVNAGVLNHPLTGEPVVALVARGRTAKLAHLRLNPQATLVFRAGWEWTGVTGSVELAGPDDELPGLDADALRQLLRDIYEAAGGEHPDLDEYDRAMAEDRRTAVLVRPERFSSNPPGADHEESE</sequence>
<evidence type="ECO:0000256" key="2">
    <source>
        <dbReference type="SAM" id="MobiDB-lite"/>
    </source>
</evidence>
<keyword evidence="4" id="KW-1185">Reference proteome</keyword>
<gene>
    <name evidence="3" type="ORF">E1263_22350</name>
</gene>
<comment type="caution">
    <text evidence="3">The sequence shown here is derived from an EMBL/GenBank/DDBJ whole genome shotgun (WGS) entry which is preliminary data.</text>
</comment>
<evidence type="ECO:0000313" key="4">
    <source>
        <dbReference type="Proteomes" id="UP000295124"/>
    </source>
</evidence>
<accession>A0A4V6PE57</accession>
<name>A0A4V6PE57_9ACTN</name>
<protein>
    <submittedName>
        <fullName evidence="3">Pyridoxamine 5'-phosphate oxidase</fullName>
    </submittedName>
</protein>
<dbReference type="GO" id="GO:0016627">
    <property type="term" value="F:oxidoreductase activity, acting on the CH-CH group of donors"/>
    <property type="evidence" value="ECO:0007669"/>
    <property type="project" value="TreeGrafter"/>
</dbReference>
<organism evidence="3 4">
    <name type="scientific">Kribbella antibiotica</name>
    <dbReference type="NCBI Taxonomy" id="190195"/>
    <lineage>
        <taxon>Bacteria</taxon>
        <taxon>Bacillati</taxon>
        <taxon>Actinomycetota</taxon>
        <taxon>Actinomycetes</taxon>
        <taxon>Propionibacteriales</taxon>
        <taxon>Kribbellaceae</taxon>
        <taxon>Kribbella</taxon>
    </lineage>
</organism>
<evidence type="ECO:0000313" key="3">
    <source>
        <dbReference type="EMBL" id="TDD57707.1"/>
    </source>
</evidence>
<evidence type="ECO:0000256" key="1">
    <source>
        <dbReference type="ARBA" id="ARBA00023002"/>
    </source>
</evidence>